<feature type="domain" description="Urate oxidase N-terminal" evidence="2">
    <location>
        <begin position="89"/>
        <end position="161"/>
    </location>
</feature>
<comment type="caution">
    <text evidence="3">The sequence shown here is derived from an EMBL/GenBank/DDBJ whole genome shotgun (WGS) entry which is preliminary data.</text>
</comment>
<dbReference type="RefSeq" id="WP_099613946.1">
    <property type="nucleotide sequence ID" value="NZ_KZ319369.1"/>
</dbReference>
<dbReference type="Pfam" id="PF06181">
    <property type="entry name" value="Urate_ox_N"/>
    <property type="match status" value="1"/>
</dbReference>
<sequence>MSWALVDIALRWLHIGFALIWVGHNYANVVKTPVFVPLRLDPDDNGQRSSDLTRRMHQEHGTFRYASLVVLASGALLLWQRGILADALLLQGHHVVIGVGAWIGIVMVLNLWLVLWPHQKKVLGFVAAPAAERVRCSRITFLSSRTNTILSMPLIFFMAAGSHGLAVF</sequence>
<dbReference type="EMBL" id="NTFH01000005">
    <property type="protein sequence ID" value="PHQ15842.1"/>
    <property type="molecule type" value="Genomic_DNA"/>
</dbReference>
<dbReference type="AlphaFoldDB" id="A0A2G1UMZ9"/>
<gene>
    <name evidence="3" type="ORF">CLH61_06780</name>
</gene>
<protein>
    <recommendedName>
        <fullName evidence="2">Urate oxidase N-terminal domain-containing protein</fullName>
    </recommendedName>
</protein>
<name>A0A2G1UMZ9_9GAMM</name>
<organism evidence="3 4">
    <name type="scientific">Marinobacter profundi</name>
    <dbReference type="NCBI Taxonomy" id="2666256"/>
    <lineage>
        <taxon>Bacteria</taxon>
        <taxon>Pseudomonadati</taxon>
        <taxon>Pseudomonadota</taxon>
        <taxon>Gammaproteobacteria</taxon>
        <taxon>Pseudomonadales</taxon>
        <taxon>Marinobacteraceae</taxon>
        <taxon>Marinobacter</taxon>
    </lineage>
</organism>
<keyword evidence="1" id="KW-0812">Transmembrane</keyword>
<evidence type="ECO:0000313" key="4">
    <source>
        <dbReference type="Proteomes" id="UP000231409"/>
    </source>
</evidence>
<evidence type="ECO:0000313" key="3">
    <source>
        <dbReference type="EMBL" id="PHQ15842.1"/>
    </source>
</evidence>
<keyword evidence="1" id="KW-1133">Transmembrane helix</keyword>
<feature type="transmembrane region" description="Helical" evidence="1">
    <location>
        <begin position="63"/>
        <end position="83"/>
    </location>
</feature>
<keyword evidence="4" id="KW-1185">Reference proteome</keyword>
<evidence type="ECO:0000259" key="2">
    <source>
        <dbReference type="Pfam" id="PF06181"/>
    </source>
</evidence>
<reference evidence="3 4" key="1">
    <citation type="submission" date="2017-09" db="EMBL/GenBank/DDBJ databases">
        <title>The draft genome sequences of Marinobacter sp. PWS21.</title>
        <authorList>
            <person name="Cao J."/>
        </authorList>
    </citation>
    <scope>NUCLEOTIDE SEQUENCE [LARGE SCALE GENOMIC DNA]</scope>
    <source>
        <strain evidence="3 4">PWS21</strain>
    </source>
</reference>
<accession>A0A2G1UMZ9</accession>
<evidence type="ECO:0000256" key="1">
    <source>
        <dbReference type="SAM" id="Phobius"/>
    </source>
</evidence>
<dbReference type="InterPro" id="IPR010389">
    <property type="entry name" value="Urate_ox_N"/>
</dbReference>
<keyword evidence="1" id="KW-0472">Membrane</keyword>
<dbReference type="Proteomes" id="UP000231409">
    <property type="component" value="Unassembled WGS sequence"/>
</dbReference>
<feature type="transmembrane region" description="Helical" evidence="1">
    <location>
        <begin position="95"/>
        <end position="115"/>
    </location>
</feature>
<proteinExistence type="predicted"/>
<feature type="transmembrane region" description="Helical" evidence="1">
    <location>
        <begin position="148"/>
        <end position="166"/>
    </location>
</feature>